<evidence type="ECO:0008006" key="3">
    <source>
        <dbReference type="Google" id="ProtNLM"/>
    </source>
</evidence>
<reference evidence="1 2" key="1">
    <citation type="submission" date="2016-10" db="EMBL/GenBank/DDBJ databases">
        <authorList>
            <person name="Varghese N."/>
            <person name="Submissions S."/>
        </authorList>
    </citation>
    <scope>NUCLEOTIDE SEQUENCE [LARGE SCALE GENOMIC DNA]</scope>
    <source>
        <strain evidence="1 2">Nl1</strain>
    </source>
</reference>
<dbReference type="NCBIfam" id="NF047389">
    <property type="entry name" value="ATPase_Sll1717"/>
    <property type="match status" value="1"/>
</dbReference>
<dbReference type="InterPro" id="IPR027417">
    <property type="entry name" value="P-loop_NTPase"/>
</dbReference>
<keyword evidence="2" id="KW-1185">Reference proteome</keyword>
<sequence length="546" mass="63188">MGNNNNVGESFRIRRGISIGEPEAESDGKYLSECFINTGDYETLVDLESSQRIIIGRTGVGKSALIYRLKQIEDNVIEIQPADLSLNYISNSDFIRTLENAGVKLDIFYILLWKHVFAVELLKSKYDLVTEEKTKSWISKLLLILKKEDQAKERALTYLREWGDKFWKETEYRIVEVTQKLENDIKSQMGADYGVLELEAGIRQSNSVEVKSEYVHKAQNIVNSIQIKALSDVMKLLAEDIFDDPQEKRYIVIDKLDETWIDSDIRYRLIRALIETIKSFRVIPSVKIIIALRQDLIQQVFDHTRDAGFQEEKYKSLFLNIRWQKSNLVNLINKRVVKFVCEPFTSQPIALKKLFPERIDKTEFYDYLLGRTLFRPRDAIAFVNLCLIRAQGREGIAAKNIKECEMEYSAERIDALKYEWINHYPKLDTYFSIIEKMPSQFKLSLITATRVDEFVLKYACDGKNDKDPIIRAGYAYLNNQSLHNFIISLTKVFFNIGVFGIKPDSHTAVLWNYLSERVPTDGQIKPSSVVHVHPMLWARLGIASVS</sequence>
<proteinExistence type="predicted"/>
<dbReference type="RefSeq" id="WP_074634030.1">
    <property type="nucleotide sequence ID" value="NZ_FNKY01000001.1"/>
</dbReference>
<dbReference type="EMBL" id="FNKY01000001">
    <property type="protein sequence ID" value="SDR00994.1"/>
    <property type="molecule type" value="Genomic_DNA"/>
</dbReference>
<dbReference type="Proteomes" id="UP000183471">
    <property type="component" value="Unassembled WGS sequence"/>
</dbReference>
<evidence type="ECO:0000313" key="2">
    <source>
        <dbReference type="Proteomes" id="UP000183471"/>
    </source>
</evidence>
<accession>A0ABY0TLA4</accession>
<comment type="caution">
    <text evidence="1">The sequence shown here is derived from an EMBL/GenBank/DDBJ whole genome shotgun (WGS) entry which is preliminary data.</text>
</comment>
<dbReference type="SUPFAM" id="SSF52540">
    <property type="entry name" value="P-loop containing nucleoside triphosphate hydrolases"/>
    <property type="match status" value="1"/>
</dbReference>
<name>A0ABY0TLA4_9PROT</name>
<evidence type="ECO:0000313" key="1">
    <source>
        <dbReference type="EMBL" id="SDR00994.1"/>
    </source>
</evidence>
<dbReference type="InterPro" id="IPR059206">
    <property type="entry name" value="Sll1717-like"/>
</dbReference>
<protein>
    <recommendedName>
        <fullName evidence="3">DNA repair ATPase</fullName>
    </recommendedName>
</protein>
<gene>
    <name evidence="1" type="ORF">SAMN05216402_3235</name>
</gene>
<organism evidence="1 2">
    <name type="scientific">Nitrosospira multiformis</name>
    <dbReference type="NCBI Taxonomy" id="1231"/>
    <lineage>
        <taxon>Bacteria</taxon>
        <taxon>Pseudomonadati</taxon>
        <taxon>Pseudomonadota</taxon>
        <taxon>Betaproteobacteria</taxon>
        <taxon>Nitrosomonadales</taxon>
        <taxon>Nitrosomonadaceae</taxon>
        <taxon>Nitrosospira</taxon>
    </lineage>
</organism>